<reference evidence="12" key="1">
    <citation type="submission" date="2014-12" db="EMBL/GenBank/DDBJ databases">
        <title>Complete genome sequence of a multi-drug resistant Klebsiella pneumoniae.</title>
        <authorList>
            <person name="Hua X."/>
            <person name="Chen Q."/>
            <person name="Li X."/>
            <person name="Feng Y."/>
            <person name="Ruan Z."/>
            <person name="Yu Y."/>
        </authorList>
    </citation>
    <scope>NUCLEOTIDE SEQUENCE [LARGE SCALE GENOMIC DNA]</scope>
    <source>
        <strain evidence="12">5.12</strain>
    </source>
</reference>
<dbReference type="Pfam" id="PF01203">
    <property type="entry name" value="T2SSN"/>
    <property type="match status" value="1"/>
</dbReference>
<dbReference type="AlphaFoldDB" id="A0A6M4MCH4"/>
<evidence type="ECO:0000256" key="6">
    <source>
        <dbReference type="ARBA" id="ARBA00022519"/>
    </source>
</evidence>
<evidence type="ECO:0000256" key="2">
    <source>
        <dbReference type="ARBA" id="ARBA00007208"/>
    </source>
</evidence>
<keyword evidence="8" id="KW-0653">Protein transport</keyword>
<gene>
    <name evidence="11" type="ORF">CA267_008525</name>
</gene>
<evidence type="ECO:0000256" key="9">
    <source>
        <dbReference type="ARBA" id="ARBA00023136"/>
    </source>
</evidence>
<protein>
    <recommendedName>
        <fullName evidence="3">Type II secretion system protein N</fullName>
    </recommendedName>
    <alternativeName>
        <fullName evidence="10">General secretion pathway protein N</fullName>
    </alternativeName>
</protein>
<dbReference type="Proteomes" id="UP000219285">
    <property type="component" value="Chromosome"/>
</dbReference>
<sequence>MKFRLGWIAAGILIFLTFLIAYLPANQIVGRLTLPENVQMYGVSGTIWNGKAQQVLVQGIEVSNVSWDVQPLHLLVGELAAHVRGGNLRQADTVAFEGPVSVNLFNTDKIEADGFLLFLPVDRVLSQVPLPLPVNAGGRFRVRLEELEYGPDCSRLIGTGDWLNATVAGTQGPIDFGSYSAKLRCEGNGIGVTVEEPNMLGLSMDATVSAGFENFSVSGQFKPDDSLPEEVHQAAQFFGKPNASGYIRFEL</sequence>
<comment type="subcellular location">
    <subcellularLocation>
        <location evidence="1">Cell inner membrane</location>
    </subcellularLocation>
</comment>
<dbReference type="InterPro" id="IPR022792">
    <property type="entry name" value="T2SS_protein-GspN"/>
</dbReference>
<dbReference type="EMBL" id="CP052766">
    <property type="protein sequence ID" value="QJR80822.1"/>
    <property type="molecule type" value="Genomic_DNA"/>
</dbReference>
<dbReference type="RefSeq" id="WP_075607881.1">
    <property type="nucleotide sequence ID" value="NZ_CP052766.1"/>
</dbReference>
<organism evidence="11 12">
    <name type="scientific">Alteromonas pelagimontana</name>
    <dbReference type="NCBI Taxonomy" id="1858656"/>
    <lineage>
        <taxon>Bacteria</taxon>
        <taxon>Pseudomonadati</taxon>
        <taxon>Pseudomonadota</taxon>
        <taxon>Gammaproteobacteria</taxon>
        <taxon>Alteromonadales</taxon>
        <taxon>Alteromonadaceae</taxon>
        <taxon>Alteromonas/Salinimonas group</taxon>
        <taxon>Alteromonas</taxon>
    </lineage>
</organism>
<dbReference type="OrthoDB" id="6118198at2"/>
<accession>A0A6M4MCH4</accession>
<evidence type="ECO:0000256" key="4">
    <source>
        <dbReference type="ARBA" id="ARBA00022448"/>
    </source>
</evidence>
<comment type="similarity">
    <text evidence="2">Belongs to the GSP N family.</text>
</comment>
<name>A0A6M4MCH4_9ALTE</name>
<evidence type="ECO:0000313" key="11">
    <source>
        <dbReference type="EMBL" id="QJR80822.1"/>
    </source>
</evidence>
<dbReference type="GO" id="GO:0005886">
    <property type="term" value="C:plasma membrane"/>
    <property type="evidence" value="ECO:0007669"/>
    <property type="project" value="UniProtKB-SubCell"/>
</dbReference>
<keyword evidence="4" id="KW-0813">Transport</keyword>
<keyword evidence="5" id="KW-1003">Cell membrane</keyword>
<proteinExistence type="inferred from homology"/>
<evidence type="ECO:0000256" key="10">
    <source>
        <dbReference type="ARBA" id="ARBA00030772"/>
    </source>
</evidence>
<keyword evidence="7" id="KW-0812">Transmembrane</keyword>
<evidence type="ECO:0000256" key="7">
    <source>
        <dbReference type="ARBA" id="ARBA00022692"/>
    </source>
</evidence>
<keyword evidence="9" id="KW-0472">Membrane</keyword>
<evidence type="ECO:0000256" key="3">
    <source>
        <dbReference type="ARBA" id="ARBA00021563"/>
    </source>
</evidence>
<keyword evidence="6" id="KW-0997">Cell inner membrane</keyword>
<dbReference type="KEGG" id="apel:CA267_008525"/>
<reference evidence="11 12" key="2">
    <citation type="submission" date="2020-04" db="EMBL/GenBank/DDBJ databases">
        <title>Complete genome sequence of Alteromonas pelagimontana 5.12T.</title>
        <authorList>
            <person name="Sinha R.K."/>
            <person name="Krishnan K.P."/>
            <person name="Kurian J.P."/>
        </authorList>
    </citation>
    <scope>NUCLEOTIDE SEQUENCE [LARGE SCALE GENOMIC DNA]</scope>
    <source>
        <strain evidence="11 12">5.12</strain>
    </source>
</reference>
<dbReference type="GO" id="GO:0015628">
    <property type="term" value="P:protein secretion by the type II secretion system"/>
    <property type="evidence" value="ECO:0007669"/>
    <property type="project" value="InterPro"/>
</dbReference>
<dbReference type="GO" id="GO:0015627">
    <property type="term" value="C:type II protein secretion system complex"/>
    <property type="evidence" value="ECO:0007669"/>
    <property type="project" value="InterPro"/>
</dbReference>
<evidence type="ECO:0000313" key="12">
    <source>
        <dbReference type="Proteomes" id="UP000219285"/>
    </source>
</evidence>
<evidence type="ECO:0000256" key="5">
    <source>
        <dbReference type="ARBA" id="ARBA00022475"/>
    </source>
</evidence>
<keyword evidence="12" id="KW-1185">Reference proteome</keyword>
<evidence type="ECO:0000256" key="8">
    <source>
        <dbReference type="ARBA" id="ARBA00022927"/>
    </source>
</evidence>
<evidence type="ECO:0000256" key="1">
    <source>
        <dbReference type="ARBA" id="ARBA00004533"/>
    </source>
</evidence>